<name>A0A9W6WVD5_9STRA</name>
<reference evidence="3" key="1">
    <citation type="submission" date="2023-04" db="EMBL/GenBank/DDBJ databases">
        <title>Phytophthora fragariaefolia NBRC 109709.</title>
        <authorList>
            <person name="Ichikawa N."/>
            <person name="Sato H."/>
            <person name="Tonouchi N."/>
        </authorList>
    </citation>
    <scope>NUCLEOTIDE SEQUENCE</scope>
    <source>
        <strain evidence="3">NBRC 109709</strain>
    </source>
</reference>
<sequence length="174" mass="19803">MDDTGSTINCCVHERPTAAGMYLTGQQACEVAGTIGGADTERIVRRKRSEQREVPCPKFAKLYQALMGDVDRHNQLRLQRYSIQMSNRWMKYYKSLIVGLVDVTIVNAYIIYRENFKQRQLTLTLAHVQFLMERHLPLKVTTADGDGYITSCTRRHFVTGTDTTIPSHDGSCCH</sequence>
<gene>
    <name evidence="3" type="ORF">Pfra01_000181700</name>
</gene>
<evidence type="ECO:0000256" key="1">
    <source>
        <dbReference type="SAM" id="Phobius"/>
    </source>
</evidence>
<evidence type="ECO:0000313" key="3">
    <source>
        <dbReference type="EMBL" id="GMF18942.1"/>
    </source>
</evidence>
<evidence type="ECO:0000313" key="4">
    <source>
        <dbReference type="Proteomes" id="UP001165121"/>
    </source>
</evidence>
<keyword evidence="1" id="KW-0812">Transmembrane</keyword>
<keyword evidence="1" id="KW-0472">Membrane</keyword>
<dbReference type="OrthoDB" id="128416at2759"/>
<dbReference type="PANTHER" id="PTHR46599:SF3">
    <property type="entry name" value="PIGGYBAC TRANSPOSABLE ELEMENT-DERIVED PROTEIN 4"/>
    <property type="match status" value="1"/>
</dbReference>
<keyword evidence="1" id="KW-1133">Transmembrane helix</keyword>
<dbReference type="AlphaFoldDB" id="A0A9W6WVD5"/>
<dbReference type="Proteomes" id="UP001165121">
    <property type="component" value="Unassembled WGS sequence"/>
</dbReference>
<evidence type="ECO:0000259" key="2">
    <source>
        <dbReference type="Pfam" id="PF13843"/>
    </source>
</evidence>
<feature type="domain" description="PiggyBac transposable element-derived protein" evidence="2">
    <location>
        <begin position="39"/>
        <end position="109"/>
    </location>
</feature>
<dbReference type="InterPro" id="IPR029526">
    <property type="entry name" value="PGBD"/>
</dbReference>
<keyword evidence="4" id="KW-1185">Reference proteome</keyword>
<proteinExistence type="predicted"/>
<dbReference type="Pfam" id="PF13843">
    <property type="entry name" value="DDE_Tnp_1_7"/>
    <property type="match status" value="1"/>
</dbReference>
<protein>
    <submittedName>
        <fullName evidence="3">Unnamed protein product</fullName>
    </submittedName>
</protein>
<feature type="transmembrane region" description="Helical" evidence="1">
    <location>
        <begin position="92"/>
        <end position="112"/>
    </location>
</feature>
<comment type="caution">
    <text evidence="3">The sequence shown here is derived from an EMBL/GenBank/DDBJ whole genome shotgun (WGS) entry which is preliminary data.</text>
</comment>
<organism evidence="3 4">
    <name type="scientific">Phytophthora fragariaefolia</name>
    <dbReference type="NCBI Taxonomy" id="1490495"/>
    <lineage>
        <taxon>Eukaryota</taxon>
        <taxon>Sar</taxon>
        <taxon>Stramenopiles</taxon>
        <taxon>Oomycota</taxon>
        <taxon>Peronosporomycetes</taxon>
        <taxon>Peronosporales</taxon>
        <taxon>Peronosporaceae</taxon>
        <taxon>Phytophthora</taxon>
    </lineage>
</organism>
<accession>A0A9W6WVD5</accession>
<dbReference type="PANTHER" id="PTHR46599">
    <property type="entry name" value="PIGGYBAC TRANSPOSABLE ELEMENT-DERIVED PROTEIN 4"/>
    <property type="match status" value="1"/>
</dbReference>
<dbReference type="EMBL" id="BSXT01000145">
    <property type="protein sequence ID" value="GMF18942.1"/>
    <property type="molecule type" value="Genomic_DNA"/>
</dbReference>